<comment type="caution">
    <text evidence="1">The sequence shown here is derived from an EMBL/GenBank/DDBJ whole genome shotgun (WGS) entry which is preliminary data.</text>
</comment>
<dbReference type="EMBL" id="MU266354">
    <property type="protein sequence ID" value="KAH7928356.1"/>
    <property type="molecule type" value="Genomic_DNA"/>
</dbReference>
<reference evidence="1" key="1">
    <citation type="journal article" date="2021" name="New Phytol.">
        <title>Evolutionary innovations through gain and loss of genes in the ectomycorrhizal Boletales.</title>
        <authorList>
            <person name="Wu G."/>
            <person name="Miyauchi S."/>
            <person name="Morin E."/>
            <person name="Kuo A."/>
            <person name="Drula E."/>
            <person name="Varga T."/>
            <person name="Kohler A."/>
            <person name="Feng B."/>
            <person name="Cao Y."/>
            <person name="Lipzen A."/>
            <person name="Daum C."/>
            <person name="Hundley H."/>
            <person name="Pangilinan J."/>
            <person name="Johnson J."/>
            <person name="Barry K."/>
            <person name="LaButti K."/>
            <person name="Ng V."/>
            <person name="Ahrendt S."/>
            <person name="Min B."/>
            <person name="Choi I.G."/>
            <person name="Park H."/>
            <person name="Plett J.M."/>
            <person name="Magnuson J."/>
            <person name="Spatafora J.W."/>
            <person name="Nagy L.G."/>
            <person name="Henrissat B."/>
            <person name="Grigoriev I.V."/>
            <person name="Yang Z.L."/>
            <person name="Xu J."/>
            <person name="Martin F.M."/>
        </authorList>
    </citation>
    <scope>NUCLEOTIDE SEQUENCE</scope>
    <source>
        <strain evidence="1">KUC20120723A-06</strain>
    </source>
</reference>
<keyword evidence="2" id="KW-1185">Reference proteome</keyword>
<gene>
    <name evidence="1" type="ORF">BV22DRAFT_1126639</name>
</gene>
<evidence type="ECO:0000313" key="2">
    <source>
        <dbReference type="Proteomes" id="UP000790709"/>
    </source>
</evidence>
<proteinExistence type="predicted"/>
<name>A0ACB8BQZ1_9AGAM</name>
<dbReference type="Proteomes" id="UP000790709">
    <property type="component" value="Unassembled WGS sequence"/>
</dbReference>
<organism evidence="1 2">
    <name type="scientific">Leucogyrophana mollusca</name>
    <dbReference type="NCBI Taxonomy" id="85980"/>
    <lineage>
        <taxon>Eukaryota</taxon>
        <taxon>Fungi</taxon>
        <taxon>Dikarya</taxon>
        <taxon>Basidiomycota</taxon>
        <taxon>Agaricomycotina</taxon>
        <taxon>Agaricomycetes</taxon>
        <taxon>Agaricomycetidae</taxon>
        <taxon>Boletales</taxon>
        <taxon>Boletales incertae sedis</taxon>
        <taxon>Leucogyrophana</taxon>
    </lineage>
</organism>
<sequence length="988" mass="109106">MNLELDSAVKAHLRSSEQLKFTLETVLASDPNSGIPSDTLANPRIKEQQKRILSVVTHWNQRDGREEGSVLIFKRASRGGLQIHRAYPILGSFSISVGQSQKDTPDPTSPTTHVHRSRSELTLKIKPQGDEPQPFVLVTSNVQSLQSVTAECRRLREIATSGTIDLRTARQPLHSRLSSASAGLPGDDVADIDIIREDWVRREALKAAAIAGTKGLRIRIGSFNVNGKTPSQDLSPWLRGPPTQIQPQTSAEAKEWIPPMKPVSPFDIVTDLMDNKHPLLSGGDTSSSSTLNASSYFFSSTADSDPDLLILGFQELDLSTEALLYTTSTLKEDSWVTAVYAGLGEKAILYQKLASKQLVGMLIVVIVKKSLASCFSDISFCAAGAGIMGIMGNKGATAIRILFTPPTSDTMDMKTPLPVALTFVNAHLAAFDEMTERRHYDFQELSRRMVFEPAVPTGASEAKPPGEPSSIYESDVLFWLGGEFLSALNDREYADLTEDLNYRLDLPDADVRSLLGSHSAEMVTIPTLVKYDQLKRGMRTEKAFAGFREHGITHLPTYRFASGPLRDGLGYDRKRKPAWTDRILYMCSPLPSVDVQQLSYLCHPEITMSDHKPISGDFYLGVSVIDQVSYTSAVDGLCRDLWGFEDVEARGTPKIKLQESAIELGEIFYQRPRQKTIEVQNIGDIPCVVRFVPADIDGSICPDWLHIEPLATLLPAHTSTTITLTASISNLCARSLNIGPRRLECTLILHTALGKDHFVVDSFALGLQLLAIGLSLTEHTCFANSLSRLTRLSGPIRTSHSTTKEWREGQTVNAPREVMRLINWLMEHVSGDEIVDQLFDRPAGEELVARIRECLDTGAEFPSSNDSRLLTSAFAQTLLQFFDGLTEPIVPLELHARCLAVRDRDEAFELLDEFPPASVNVWISLTAFLHYISQSHAPSSSGHVSSRRAEKLAAIFAPVLLRDPDDVDTQDYVTSPIGKTDFLLQFIR</sequence>
<accession>A0ACB8BQZ1</accession>
<evidence type="ECO:0000313" key="1">
    <source>
        <dbReference type="EMBL" id="KAH7928356.1"/>
    </source>
</evidence>
<protein>
    <submittedName>
        <fullName evidence="1">DNase I-like protein</fullName>
    </submittedName>
</protein>